<dbReference type="RefSeq" id="WP_235039173.1">
    <property type="nucleotide sequence ID" value="NZ_FWXV01000010.1"/>
</dbReference>
<dbReference type="AlphaFoldDB" id="A0A1Y5Y2W5"/>
<evidence type="ECO:0000313" key="2">
    <source>
        <dbReference type="Proteomes" id="UP000192674"/>
    </source>
</evidence>
<protein>
    <submittedName>
        <fullName evidence="1">Uncharacterized protein</fullName>
    </submittedName>
</protein>
<gene>
    <name evidence="1" type="ORF">SAMN05661093_08671</name>
</gene>
<organism evidence="1 2">
    <name type="scientific">Kibdelosporangium aridum</name>
    <dbReference type="NCBI Taxonomy" id="2030"/>
    <lineage>
        <taxon>Bacteria</taxon>
        <taxon>Bacillati</taxon>
        <taxon>Actinomycetota</taxon>
        <taxon>Actinomycetes</taxon>
        <taxon>Pseudonocardiales</taxon>
        <taxon>Pseudonocardiaceae</taxon>
        <taxon>Kibdelosporangium</taxon>
    </lineage>
</organism>
<evidence type="ECO:0000313" key="1">
    <source>
        <dbReference type="EMBL" id="SMD24599.1"/>
    </source>
</evidence>
<keyword evidence="2" id="KW-1185">Reference proteome</keyword>
<dbReference type="Proteomes" id="UP000192674">
    <property type="component" value="Unassembled WGS sequence"/>
</dbReference>
<dbReference type="EMBL" id="FWXV01000010">
    <property type="protein sequence ID" value="SMD24599.1"/>
    <property type="molecule type" value="Genomic_DNA"/>
</dbReference>
<sequence length="166" mass="17893">MTGHKHFGVSTFKNKLTLLHRAWDVAVGGDDEDLALIDRPELRAVFEEPDLPARLVKLAAFNAMVMRRTAALHLAIQGVAASDPAAAEMLAAFGQQRLEAMAMHAHAAAVTGQLAVSEEECRDVMWSTTDGALWHRLVEQRGWSEEGTPPGSAACGFRCSSARCPG</sequence>
<proteinExistence type="predicted"/>
<name>A0A1Y5Y2W5_KIBAR</name>
<accession>A0A1Y5Y2W5</accession>
<reference evidence="1 2" key="1">
    <citation type="submission" date="2017-04" db="EMBL/GenBank/DDBJ databases">
        <authorList>
            <person name="Afonso C.L."/>
            <person name="Miller P.J."/>
            <person name="Scott M.A."/>
            <person name="Spackman E."/>
            <person name="Goraichik I."/>
            <person name="Dimitrov K.M."/>
            <person name="Suarez D.L."/>
            <person name="Swayne D.E."/>
        </authorList>
    </citation>
    <scope>NUCLEOTIDE SEQUENCE [LARGE SCALE GENOMIC DNA]</scope>
    <source>
        <strain evidence="1 2">DSM 43828</strain>
    </source>
</reference>